<dbReference type="InterPro" id="IPR003661">
    <property type="entry name" value="HisK_dim/P_dom"/>
</dbReference>
<evidence type="ECO:0000256" key="3">
    <source>
        <dbReference type="ARBA" id="ARBA00012438"/>
    </source>
</evidence>
<keyword evidence="9 10" id="KW-0472">Membrane</keyword>
<proteinExistence type="predicted"/>
<dbReference type="PANTHER" id="PTHR45453">
    <property type="entry name" value="PHOSPHATE REGULON SENSOR PROTEIN PHOR"/>
    <property type="match status" value="1"/>
</dbReference>
<name>A0A315EKL2_9BURK</name>
<dbReference type="SUPFAM" id="SSF55874">
    <property type="entry name" value="ATPase domain of HSP90 chaperone/DNA topoisomerase II/histidine kinase"/>
    <property type="match status" value="1"/>
</dbReference>
<comment type="subcellular location">
    <subcellularLocation>
        <location evidence="2">Cell membrane</location>
        <topology evidence="2">Multi-pass membrane protein</topology>
    </subcellularLocation>
</comment>
<dbReference type="SMART" id="SM00387">
    <property type="entry name" value="HATPase_c"/>
    <property type="match status" value="1"/>
</dbReference>
<evidence type="ECO:0000256" key="1">
    <source>
        <dbReference type="ARBA" id="ARBA00000085"/>
    </source>
</evidence>
<reference evidence="12 13" key="1">
    <citation type="submission" date="2017-04" db="EMBL/GenBank/DDBJ databases">
        <title>Unexpected and diverse lifestyles within the genus Limnohabitans.</title>
        <authorList>
            <person name="Kasalicky V."/>
            <person name="Mehrshad M."/>
            <person name="Andrei S.-A."/>
            <person name="Salcher M."/>
            <person name="Kratochvilova H."/>
            <person name="Simek K."/>
            <person name="Ghai R."/>
        </authorList>
    </citation>
    <scope>NUCLEOTIDE SEQUENCE [LARGE SCALE GENOMIC DNA]</scope>
    <source>
        <strain evidence="12 13">MWH-C5</strain>
    </source>
</reference>
<feature type="domain" description="Histidine kinase" evidence="11">
    <location>
        <begin position="534"/>
        <end position="738"/>
    </location>
</feature>
<comment type="caution">
    <text evidence="12">The sequence shown here is derived from an EMBL/GenBank/DDBJ whole genome shotgun (WGS) entry which is preliminary data.</text>
</comment>
<evidence type="ECO:0000313" key="12">
    <source>
        <dbReference type="EMBL" id="PUE58443.1"/>
    </source>
</evidence>
<dbReference type="SUPFAM" id="SSF47384">
    <property type="entry name" value="Homodimeric domain of signal transducing histidine kinase"/>
    <property type="match status" value="1"/>
</dbReference>
<feature type="transmembrane region" description="Helical" evidence="10">
    <location>
        <begin position="312"/>
        <end position="330"/>
    </location>
</feature>
<dbReference type="Pfam" id="PF02518">
    <property type="entry name" value="HATPase_c"/>
    <property type="match status" value="1"/>
</dbReference>
<comment type="catalytic activity">
    <reaction evidence="1">
        <text>ATP + protein L-histidine = ADP + protein N-phospho-L-histidine.</text>
        <dbReference type="EC" id="2.7.13.3"/>
    </reaction>
</comment>
<dbReference type="InterPro" id="IPR017181">
    <property type="entry name" value="Sig_transdc_His_kin_CHASE2"/>
</dbReference>
<dbReference type="Gene3D" id="3.30.565.10">
    <property type="entry name" value="Histidine kinase-like ATPase, C-terminal domain"/>
    <property type="match status" value="1"/>
</dbReference>
<dbReference type="InterPro" id="IPR036097">
    <property type="entry name" value="HisK_dim/P_sf"/>
</dbReference>
<evidence type="ECO:0000259" key="11">
    <source>
        <dbReference type="PROSITE" id="PS50109"/>
    </source>
</evidence>
<keyword evidence="8 10" id="KW-1133">Transmembrane helix</keyword>
<dbReference type="InterPro" id="IPR007890">
    <property type="entry name" value="CHASE2"/>
</dbReference>
<dbReference type="PANTHER" id="PTHR45453:SF2">
    <property type="entry name" value="HISTIDINE KINASE"/>
    <property type="match status" value="1"/>
</dbReference>
<keyword evidence="6 10" id="KW-0812">Transmembrane</keyword>
<evidence type="ECO:0000256" key="7">
    <source>
        <dbReference type="ARBA" id="ARBA00022777"/>
    </source>
</evidence>
<dbReference type="InterPro" id="IPR036890">
    <property type="entry name" value="HATPase_C_sf"/>
</dbReference>
<organism evidence="12 13">
    <name type="scientific">Limnohabitans curvus</name>
    <dbReference type="NCBI Taxonomy" id="323423"/>
    <lineage>
        <taxon>Bacteria</taxon>
        <taxon>Pseudomonadati</taxon>
        <taxon>Pseudomonadota</taxon>
        <taxon>Betaproteobacteria</taxon>
        <taxon>Burkholderiales</taxon>
        <taxon>Comamonadaceae</taxon>
        <taxon>Limnohabitans</taxon>
    </lineage>
</organism>
<feature type="transmembrane region" description="Helical" evidence="10">
    <location>
        <begin position="283"/>
        <end position="300"/>
    </location>
</feature>
<evidence type="ECO:0000256" key="6">
    <source>
        <dbReference type="ARBA" id="ARBA00022692"/>
    </source>
</evidence>
<dbReference type="GO" id="GO:0005886">
    <property type="term" value="C:plasma membrane"/>
    <property type="evidence" value="ECO:0007669"/>
    <property type="project" value="UniProtKB-SubCell"/>
</dbReference>
<accession>A0A315EKL2</accession>
<dbReference type="GO" id="GO:0004721">
    <property type="term" value="F:phosphoprotein phosphatase activity"/>
    <property type="evidence" value="ECO:0007669"/>
    <property type="project" value="TreeGrafter"/>
</dbReference>
<sequence>MNKHTERKARLRREWWLTTAVALVMLALLVLGDLARPMGNVLYDHLMRLQGFRATQNIVIIAVDDRSLQELGGWPLQRSQYTELLKRLDDNCCRPKVIGLDLLFLDPSSDDLALAEAIKQHKAVLPLAFKVQEDSPSSLQAIDPVAPLNEAATLGHINLSFDTDGVIRGIHTHEQGWSHFALALHAKGENKNATSAQSGHYRRFRMVDPRVGFPMISLADALENNISRTLLKDKYVLIGVTAPSLGDRYPTLYSGKNNASTPGVAVLASVLNASLNEALIDEATPWTLFALTLIPMLLMLQSLVMLRPRQSLILAVLLIISGITTSYALLTFADYWVDPVPFVLIALLLQPLWAWRRLEAIVNLVQDKAADLRQFQPAERTSAAMKASREVVLQHAKLLDHAVASARSELDFLSVVIDEMPDTVLIFDTQGQLLLSNRKAQQLFDSSLITDCQLTEFAKRLQLPLRAFSNATDATQDSTQQTIFQLNTRLGLRDFFLKTTLLRAPSRSDLQLLIFTDITDLRQSQTQRDRALQFLSHDMRTPIASILSLTRTTTENTPEDTPREKIVSHAHTLLQMMDDFILTISAEASTYKVQPVLLDNLLNDSLEQVADLAEAKDIKLRDESEISDIFVMANTRLLVRALVNLLFNAIKFAPTKSAIRVQSRAQHSLETSSTQVTITISNTVEANADAHDLVPLMLGFGLGLDFVDNVIHKHHGVIARNIPNNGVATVQVTLPCEISLAQTHHL</sequence>
<keyword evidence="7" id="KW-0418">Kinase</keyword>
<evidence type="ECO:0000313" key="13">
    <source>
        <dbReference type="Proteomes" id="UP000251341"/>
    </source>
</evidence>
<dbReference type="CDD" id="cd00082">
    <property type="entry name" value="HisKA"/>
    <property type="match status" value="1"/>
</dbReference>
<dbReference type="RefSeq" id="WP_108401549.1">
    <property type="nucleotide sequence ID" value="NZ_NESP01000001.1"/>
</dbReference>
<evidence type="ECO:0000256" key="8">
    <source>
        <dbReference type="ARBA" id="ARBA00022989"/>
    </source>
</evidence>
<evidence type="ECO:0000256" key="2">
    <source>
        <dbReference type="ARBA" id="ARBA00004651"/>
    </source>
</evidence>
<dbReference type="InterPro" id="IPR005467">
    <property type="entry name" value="His_kinase_dom"/>
</dbReference>
<dbReference type="SMART" id="SM01080">
    <property type="entry name" value="CHASE2"/>
    <property type="match status" value="1"/>
</dbReference>
<dbReference type="Gene3D" id="3.30.450.20">
    <property type="entry name" value="PAS domain"/>
    <property type="match status" value="1"/>
</dbReference>
<dbReference type="InterPro" id="IPR050351">
    <property type="entry name" value="BphY/WalK/GraS-like"/>
</dbReference>
<dbReference type="Pfam" id="PF05226">
    <property type="entry name" value="CHASE2"/>
    <property type="match status" value="1"/>
</dbReference>
<dbReference type="CDD" id="cd00075">
    <property type="entry name" value="HATPase"/>
    <property type="match status" value="1"/>
</dbReference>
<dbReference type="Proteomes" id="UP000251341">
    <property type="component" value="Unassembled WGS sequence"/>
</dbReference>
<dbReference type="EC" id="2.7.13.3" evidence="3"/>
<keyword evidence="5" id="KW-0808">Transferase</keyword>
<dbReference type="PROSITE" id="PS50109">
    <property type="entry name" value="HIS_KIN"/>
    <property type="match status" value="1"/>
</dbReference>
<protein>
    <recommendedName>
        <fullName evidence="3">histidine kinase</fullName>
        <ecNumber evidence="3">2.7.13.3</ecNumber>
    </recommendedName>
</protein>
<evidence type="ECO:0000256" key="5">
    <source>
        <dbReference type="ARBA" id="ARBA00022679"/>
    </source>
</evidence>
<keyword evidence="4" id="KW-1003">Cell membrane</keyword>
<dbReference type="GO" id="GO:0000155">
    <property type="term" value="F:phosphorelay sensor kinase activity"/>
    <property type="evidence" value="ECO:0007669"/>
    <property type="project" value="InterPro"/>
</dbReference>
<dbReference type="GO" id="GO:0016036">
    <property type="term" value="P:cellular response to phosphate starvation"/>
    <property type="evidence" value="ECO:0007669"/>
    <property type="project" value="TreeGrafter"/>
</dbReference>
<dbReference type="PIRSF" id="PIRSF037347">
    <property type="entry name" value="STHK_CHASE2_PAS_prd"/>
    <property type="match status" value="1"/>
</dbReference>
<dbReference type="EMBL" id="NESP01000001">
    <property type="protein sequence ID" value="PUE58443.1"/>
    <property type="molecule type" value="Genomic_DNA"/>
</dbReference>
<dbReference type="InterPro" id="IPR003594">
    <property type="entry name" value="HATPase_dom"/>
</dbReference>
<keyword evidence="13" id="KW-1185">Reference proteome</keyword>
<dbReference type="Gene3D" id="1.10.287.130">
    <property type="match status" value="1"/>
</dbReference>
<gene>
    <name evidence="12" type="ORF">B9Z44_01820</name>
</gene>
<dbReference type="AlphaFoldDB" id="A0A315EKL2"/>
<evidence type="ECO:0000256" key="10">
    <source>
        <dbReference type="SAM" id="Phobius"/>
    </source>
</evidence>
<evidence type="ECO:0000256" key="4">
    <source>
        <dbReference type="ARBA" id="ARBA00022475"/>
    </source>
</evidence>
<evidence type="ECO:0000256" key="9">
    <source>
        <dbReference type="ARBA" id="ARBA00023136"/>
    </source>
</evidence>
<dbReference type="SMART" id="SM00388">
    <property type="entry name" value="HisKA"/>
    <property type="match status" value="1"/>
</dbReference>